<name>A0ABV4C184_9MYCO</name>
<keyword evidence="2" id="KW-1185">Reference proteome</keyword>
<dbReference type="SUPFAM" id="SSF51735">
    <property type="entry name" value="NAD(P)-binding Rossmann-fold domains"/>
    <property type="match status" value="1"/>
</dbReference>
<gene>
    <name evidence="1" type="ORF">AB8998_15470</name>
</gene>
<dbReference type="Gene3D" id="3.40.50.720">
    <property type="entry name" value="NAD(P)-binding Rossmann-like Domain"/>
    <property type="match status" value="1"/>
</dbReference>
<sequence length="85" mass="8288">MAAISATAPDPAVAVGVDQFANAAAADASSVHERDAAAAEPAEIAAVAAFLLSPAPSYLNGPTVAAFGGWMCGDTGATALRRTSN</sequence>
<dbReference type="EMBL" id="JBGEDP010000001">
    <property type="protein sequence ID" value="MEY8016296.1"/>
    <property type="molecule type" value="Genomic_DNA"/>
</dbReference>
<evidence type="ECO:0000313" key="2">
    <source>
        <dbReference type="Proteomes" id="UP001564760"/>
    </source>
</evidence>
<accession>A0ABV4C184</accession>
<comment type="caution">
    <text evidence="1">The sequence shown here is derived from an EMBL/GenBank/DDBJ whole genome shotgun (WGS) entry which is preliminary data.</text>
</comment>
<protein>
    <submittedName>
        <fullName evidence="1">Uncharacterized protein</fullName>
    </submittedName>
</protein>
<evidence type="ECO:0000313" key="1">
    <source>
        <dbReference type="EMBL" id="MEY8016296.1"/>
    </source>
</evidence>
<dbReference type="Proteomes" id="UP001564760">
    <property type="component" value="Unassembled WGS sequence"/>
</dbReference>
<proteinExistence type="predicted"/>
<reference evidence="1 2" key="1">
    <citation type="submission" date="2024-08" db="EMBL/GenBank/DDBJ databases">
        <title>Mycobacterium servetensis sp. nov., a novel rapid-growing mycobacterial species recovered from a human patient in Zaragoza, Spain.</title>
        <authorList>
            <person name="Tristancho-Baro A.I."/>
            <person name="Buenestado-Serrano S."/>
            <person name="Garcia De Viedma D."/>
            <person name="Milagro-Beamonte A."/>
            <person name="Burillo N."/>
            <person name="Sanz S."/>
            <person name="Lopez-Calleja A.I."/>
            <person name="Penas-Utrilla D."/>
            <person name="Guardingo M."/>
            <person name="Garcia M.J."/>
            <person name="Vinuelas-Bayon J."/>
        </authorList>
    </citation>
    <scope>NUCLEOTIDE SEQUENCE [LARGE SCALE GENOMIC DNA]</scope>
    <source>
        <strain evidence="2">HUMS_12744610</strain>
    </source>
</reference>
<dbReference type="InterPro" id="IPR036291">
    <property type="entry name" value="NAD(P)-bd_dom_sf"/>
</dbReference>
<dbReference type="RefSeq" id="WP_369738681.1">
    <property type="nucleotide sequence ID" value="NZ_JBGEDP010000001.1"/>
</dbReference>
<organism evidence="1 2">
    <name type="scientific">Mycobacterium servetii</name>
    <dbReference type="NCBI Taxonomy" id="3237418"/>
    <lineage>
        <taxon>Bacteria</taxon>
        <taxon>Bacillati</taxon>
        <taxon>Actinomycetota</taxon>
        <taxon>Actinomycetes</taxon>
        <taxon>Mycobacteriales</taxon>
        <taxon>Mycobacteriaceae</taxon>
        <taxon>Mycobacterium</taxon>
    </lineage>
</organism>